<dbReference type="AlphaFoldDB" id="A0A022PBF1"/>
<reference evidence="2 3" key="1">
    <citation type="submission" date="2014-03" db="EMBL/GenBank/DDBJ databases">
        <title>Draft Genome of Photorhabdus luminescens BA1, an Egyptian Isolate.</title>
        <authorList>
            <person name="Ghazal S."/>
            <person name="Hurst S.G.IV."/>
            <person name="Morris K."/>
            <person name="Thomas K."/>
            <person name="Tisa L.S."/>
        </authorList>
    </citation>
    <scope>NUCLEOTIDE SEQUENCE [LARGE SCALE GENOMIC DNA]</scope>
    <source>
        <strain evidence="2 3">BA1</strain>
    </source>
</reference>
<dbReference type="SUPFAM" id="SSF49401">
    <property type="entry name" value="Bacterial adhesins"/>
    <property type="match status" value="1"/>
</dbReference>
<dbReference type="InterPro" id="IPR036937">
    <property type="entry name" value="Adhesion_dom_fimbrial_sf"/>
</dbReference>
<dbReference type="InterPro" id="IPR050263">
    <property type="entry name" value="Bact_Fimbrial_Adh_Pro"/>
</dbReference>
<keyword evidence="3" id="KW-1185">Reference proteome</keyword>
<dbReference type="GO" id="GO:0043709">
    <property type="term" value="P:cell adhesion involved in single-species biofilm formation"/>
    <property type="evidence" value="ECO:0007669"/>
    <property type="project" value="TreeGrafter"/>
</dbReference>
<accession>A0A022PBF1</accession>
<dbReference type="PATRIC" id="fig|1393736.3.peg.4160"/>
<protein>
    <submittedName>
        <fullName evidence="2">P pilus assembly protein, pilin FimA</fullName>
    </submittedName>
</protein>
<dbReference type="Gene3D" id="2.60.40.1090">
    <property type="entry name" value="Fimbrial-type adhesion domain"/>
    <property type="match status" value="1"/>
</dbReference>
<comment type="caution">
    <text evidence="2">The sequence shown here is derived from an EMBL/GenBank/DDBJ whole genome shotgun (WGS) entry which is preliminary data.</text>
</comment>
<dbReference type="Proteomes" id="UP000023464">
    <property type="component" value="Unassembled WGS sequence"/>
</dbReference>
<proteinExistence type="predicted"/>
<evidence type="ECO:0000313" key="3">
    <source>
        <dbReference type="Proteomes" id="UP000023464"/>
    </source>
</evidence>
<dbReference type="GO" id="GO:0009289">
    <property type="term" value="C:pilus"/>
    <property type="evidence" value="ECO:0007669"/>
    <property type="project" value="InterPro"/>
</dbReference>
<organism evidence="2 3">
    <name type="scientific">Photorhabdus aegyptia</name>
    <dbReference type="NCBI Taxonomy" id="2805098"/>
    <lineage>
        <taxon>Bacteria</taxon>
        <taxon>Pseudomonadati</taxon>
        <taxon>Pseudomonadota</taxon>
        <taxon>Gammaproteobacteria</taxon>
        <taxon>Enterobacterales</taxon>
        <taxon>Morganellaceae</taxon>
        <taxon>Photorhabdus</taxon>
    </lineage>
</organism>
<feature type="domain" description="Fimbrial-type adhesion" evidence="1">
    <location>
        <begin position="33"/>
        <end position="181"/>
    </location>
</feature>
<evidence type="ECO:0000313" key="2">
    <source>
        <dbReference type="EMBL" id="EYU13452.1"/>
    </source>
</evidence>
<dbReference type="PANTHER" id="PTHR33420:SF9">
    <property type="entry name" value="MINOR FIMBRIAL SUBUNIT"/>
    <property type="match status" value="1"/>
</dbReference>
<evidence type="ECO:0000259" key="1">
    <source>
        <dbReference type="Pfam" id="PF00419"/>
    </source>
</evidence>
<dbReference type="EMBL" id="JFGV01000085">
    <property type="protein sequence ID" value="EYU13452.1"/>
    <property type="molecule type" value="Genomic_DNA"/>
</dbReference>
<name>A0A022PBF1_9GAMM</name>
<dbReference type="Pfam" id="PF00419">
    <property type="entry name" value="Fimbrial"/>
    <property type="match status" value="1"/>
</dbReference>
<dbReference type="PANTHER" id="PTHR33420">
    <property type="entry name" value="FIMBRIAL SUBUNIT ELFA-RELATED"/>
    <property type="match status" value="1"/>
</dbReference>
<dbReference type="RefSeq" id="WP_036782762.1">
    <property type="nucleotide sequence ID" value="NZ_CAWLTM010000030.1"/>
</dbReference>
<sequence length="181" mass="19861">MKYLKLFVLRVGFMVIAATVYGHQVVQAADNMRFHGALVKEPCTIKPGDEDIQLDFATISEKYLYLHGRTNSEPFLLRLSGCDMSVGKSIKLTFSGIENTQLPGLLALSAGSQASGIAIGIETAEGKRLLLNKEGEEYPLKKRENLIVLQAYVQAEPAALANQTIKRGAFHAIATFNLNYD</sequence>
<dbReference type="InterPro" id="IPR000259">
    <property type="entry name" value="Adhesion_dom_fimbrial"/>
</dbReference>
<dbReference type="InterPro" id="IPR008966">
    <property type="entry name" value="Adhesion_dom_sf"/>
</dbReference>
<gene>
    <name evidence="2" type="ORF">BA1DRAFT_04087</name>
</gene>